<proteinExistence type="predicted"/>
<evidence type="ECO:0000259" key="2">
    <source>
        <dbReference type="Pfam" id="PF13400"/>
    </source>
</evidence>
<name>A0A841HLR3_9GAMM</name>
<evidence type="ECO:0000313" key="3">
    <source>
        <dbReference type="EMBL" id="MBB6093032.1"/>
    </source>
</evidence>
<dbReference type="InterPro" id="IPR028087">
    <property type="entry name" value="Tad_N"/>
</dbReference>
<evidence type="ECO:0000313" key="4">
    <source>
        <dbReference type="Proteomes" id="UP000588068"/>
    </source>
</evidence>
<keyword evidence="1" id="KW-1133">Transmembrane helix</keyword>
<evidence type="ECO:0000256" key="1">
    <source>
        <dbReference type="SAM" id="Phobius"/>
    </source>
</evidence>
<keyword evidence="4" id="KW-1185">Reference proteome</keyword>
<dbReference type="AlphaFoldDB" id="A0A841HLR3"/>
<dbReference type="RefSeq" id="WP_184331017.1">
    <property type="nucleotide sequence ID" value="NZ_JACHHZ010000002.1"/>
</dbReference>
<gene>
    <name evidence="3" type="ORF">HNQ60_001910</name>
</gene>
<feature type="transmembrane region" description="Helical" evidence="1">
    <location>
        <begin position="21"/>
        <end position="40"/>
    </location>
</feature>
<accession>A0A841HLR3</accession>
<keyword evidence="1" id="KW-0812">Transmembrane</keyword>
<organism evidence="3 4">
    <name type="scientific">Povalibacter uvarum</name>
    <dbReference type="NCBI Taxonomy" id="732238"/>
    <lineage>
        <taxon>Bacteria</taxon>
        <taxon>Pseudomonadati</taxon>
        <taxon>Pseudomonadota</taxon>
        <taxon>Gammaproteobacteria</taxon>
        <taxon>Steroidobacterales</taxon>
        <taxon>Steroidobacteraceae</taxon>
        <taxon>Povalibacter</taxon>
    </lineage>
</organism>
<keyword evidence="1" id="KW-0472">Membrane</keyword>
<reference evidence="3 4" key="1">
    <citation type="submission" date="2020-08" db="EMBL/GenBank/DDBJ databases">
        <title>Genomic Encyclopedia of Type Strains, Phase IV (KMG-IV): sequencing the most valuable type-strain genomes for metagenomic binning, comparative biology and taxonomic classification.</title>
        <authorList>
            <person name="Goeker M."/>
        </authorList>
    </citation>
    <scope>NUCLEOTIDE SEQUENCE [LARGE SCALE GENOMIC DNA]</scope>
    <source>
        <strain evidence="3 4">DSM 26723</strain>
    </source>
</reference>
<comment type="caution">
    <text evidence="3">The sequence shown here is derived from an EMBL/GenBank/DDBJ whole genome shotgun (WGS) entry which is preliminary data.</text>
</comment>
<dbReference type="EMBL" id="JACHHZ010000002">
    <property type="protein sequence ID" value="MBB6093032.1"/>
    <property type="molecule type" value="Genomic_DNA"/>
</dbReference>
<feature type="domain" description="Putative Flp pilus-assembly TadG-like N-terminal" evidence="2">
    <location>
        <begin position="19"/>
        <end position="64"/>
    </location>
</feature>
<protein>
    <recommendedName>
        <fullName evidence="2">Putative Flp pilus-assembly TadG-like N-terminal domain-containing protein</fullName>
    </recommendedName>
</protein>
<sequence length="414" mass="45710">MADPRTSGTSFRERHPQLGQIAPVALFGVLIASAVLVLMYNTAQKVTEKSQVANAADAAAYSGAVWTARHLNFMAYTNRAMVANHAAVGHLVSYVSWIRYIHESIQHVDRITRYIPYVGQYVSTVEEVAEEVREITEQGAQVLVPAIDGWNTHFRAAQVEVQASLALNNLNDLMEQTARRWDPDVRINDRDAIGAMPDALRRVIEAQVLMQLVNVPTFVERYTASNDSGAVNQLITTSFAANADLRRWISGERGWRENLVAAQIRKQGSTSTSQSEDGADWQARDQLQYRTLGVFGWRSWRRVGDRVSTARASEFDSDYQGVPSYYNVAGRPSAAVLSIGALATKEQSRVATHDKFGLATNESPLAVAAMAEVSFRRPTGSAFAALGSNRREHANLFNPFWDARLVPIESGIGL</sequence>
<dbReference type="Proteomes" id="UP000588068">
    <property type="component" value="Unassembled WGS sequence"/>
</dbReference>
<dbReference type="Pfam" id="PF13400">
    <property type="entry name" value="Tad"/>
    <property type="match status" value="1"/>
</dbReference>